<keyword evidence="3" id="KW-1185">Reference proteome</keyword>
<gene>
    <name evidence="2" type="ORF">E2562_021153</name>
</gene>
<keyword evidence="1" id="KW-1133">Transmembrane helix</keyword>
<keyword evidence="1" id="KW-0812">Transmembrane</keyword>
<organism evidence="2 3">
    <name type="scientific">Oryza meyeriana var. granulata</name>
    <dbReference type="NCBI Taxonomy" id="110450"/>
    <lineage>
        <taxon>Eukaryota</taxon>
        <taxon>Viridiplantae</taxon>
        <taxon>Streptophyta</taxon>
        <taxon>Embryophyta</taxon>
        <taxon>Tracheophyta</taxon>
        <taxon>Spermatophyta</taxon>
        <taxon>Magnoliopsida</taxon>
        <taxon>Liliopsida</taxon>
        <taxon>Poales</taxon>
        <taxon>Poaceae</taxon>
        <taxon>BOP clade</taxon>
        <taxon>Oryzoideae</taxon>
        <taxon>Oryzeae</taxon>
        <taxon>Oryzinae</taxon>
        <taxon>Oryza</taxon>
        <taxon>Oryza meyeriana</taxon>
    </lineage>
</organism>
<dbReference type="AlphaFoldDB" id="A0A6G1BMV2"/>
<feature type="transmembrane region" description="Helical" evidence="1">
    <location>
        <begin position="27"/>
        <end position="50"/>
    </location>
</feature>
<keyword evidence="1" id="KW-0472">Membrane</keyword>
<evidence type="ECO:0000313" key="3">
    <source>
        <dbReference type="Proteomes" id="UP000479710"/>
    </source>
</evidence>
<reference evidence="2 3" key="1">
    <citation type="submission" date="2019-11" db="EMBL/GenBank/DDBJ databases">
        <title>Whole genome sequence of Oryza granulata.</title>
        <authorList>
            <person name="Li W."/>
        </authorList>
    </citation>
    <scope>NUCLEOTIDE SEQUENCE [LARGE SCALE GENOMIC DNA]</scope>
    <source>
        <strain evidence="3">cv. Menghai</strain>
        <tissue evidence="2">Leaf</tissue>
    </source>
</reference>
<proteinExistence type="predicted"/>
<protein>
    <submittedName>
        <fullName evidence="2">Uncharacterized protein</fullName>
    </submittedName>
</protein>
<evidence type="ECO:0000256" key="1">
    <source>
        <dbReference type="SAM" id="Phobius"/>
    </source>
</evidence>
<dbReference type="Proteomes" id="UP000479710">
    <property type="component" value="Unassembled WGS sequence"/>
</dbReference>
<comment type="caution">
    <text evidence="2">The sequence shown here is derived from an EMBL/GenBank/DDBJ whole genome shotgun (WGS) entry which is preliminary data.</text>
</comment>
<accession>A0A6G1BMV2</accession>
<name>A0A6G1BMV2_9ORYZ</name>
<evidence type="ECO:0000313" key="2">
    <source>
        <dbReference type="EMBL" id="KAF0889104.1"/>
    </source>
</evidence>
<sequence length="108" mass="11181">MKMSSFSDGLCTSSPSSSFGLLPVPTFALLLSFETLLFWSSGLLSASFLARRAFANKGGTAVVAATPKQAKSEGKGAMSSGSEKAVACYGEECEFSLDASYSQLLGTT</sequence>
<dbReference type="EMBL" id="SPHZ02000012">
    <property type="protein sequence ID" value="KAF0889104.1"/>
    <property type="molecule type" value="Genomic_DNA"/>
</dbReference>